<dbReference type="EMBL" id="CP020083">
    <property type="protein sequence ID" value="ASR52545.1"/>
    <property type="molecule type" value="Genomic_DNA"/>
</dbReference>
<dbReference type="InterPro" id="IPR018893">
    <property type="entry name" value="T8SS_CsgF"/>
</dbReference>
<dbReference type="Pfam" id="PF10614">
    <property type="entry name" value="CsgF"/>
    <property type="match status" value="1"/>
</dbReference>
<organism evidence="4 5">
    <name type="scientific">Blastomonas fulva</name>
    <dbReference type="NCBI Taxonomy" id="1550728"/>
    <lineage>
        <taxon>Bacteria</taxon>
        <taxon>Pseudomonadati</taxon>
        <taxon>Pseudomonadota</taxon>
        <taxon>Alphaproteobacteria</taxon>
        <taxon>Sphingomonadales</taxon>
        <taxon>Sphingomonadaceae</taxon>
        <taxon>Blastomonas</taxon>
    </lineage>
</organism>
<evidence type="ECO:0000256" key="1">
    <source>
        <dbReference type="ARBA" id="ARBA00003989"/>
    </source>
</evidence>
<dbReference type="Proteomes" id="UP000258016">
    <property type="component" value="Chromosome"/>
</dbReference>
<evidence type="ECO:0000256" key="3">
    <source>
        <dbReference type="ARBA" id="ARBA00022729"/>
    </source>
</evidence>
<evidence type="ECO:0000313" key="5">
    <source>
        <dbReference type="Proteomes" id="UP000258016"/>
    </source>
</evidence>
<sequence>MLGVVWAFVPFGSTAHAQDIVYQPINPSFGGNPFNSNHLLGIANAQNDFTNPASSSSSSQADIFARQLQSRLLSALSSQIVTAIFGDNPQESGTISFGGQTVNFIRSLTEVTITIINDDTGEETVIVVPTFLDVD</sequence>
<keyword evidence="3" id="KW-0732">Signal</keyword>
<gene>
    <name evidence="4" type="ORF">B5J99_14655</name>
</gene>
<keyword evidence="5" id="KW-1185">Reference proteome</keyword>
<reference evidence="4 5" key="1">
    <citation type="submission" date="2017-03" db="EMBL/GenBank/DDBJ databases">
        <title>Complete genome sequence of Blastomonas fulva degrading microcsystin LR.</title>
        <authorList>
            <person name="Lee H.-g."/>
            <person name="Jin L."/>
            <person name="oh H.-M."/>
        </authorList>
    </citation>
    <scope>NUCLEOTIDE SEQUENCE [LARGE SCALE GENOMIC DNA]</scope>
    <source>
        <strain evidence="4 5">T2</strain>
    </source>
</reference>
<evidence type="ECO:0000256" key="2">
    <source>
        <dbReference type="ARBA" id="ARBA00014031"/>
    </source>
</evidence>
<proteinExistence type="predicted"/>
<evidence type="ECO:0000313" key="4">
    <source>
        <dbReference type="EMBL" id="ASR52545.1"/>
    </source>
</evidence>
<comment type="function">
    <text evidence="1">May be involved in the biogenesis of curli organelles.</text>
</comment>
<name>A0ABN5BCK1_9SPHN</name>
<protein>
    <recommendedName>
        <fullName evidence="2">Curli production assembly/transport component CsgF</fullName>
    </recommendedName>
</protein>
<accession>A0ABN5BCK1</accession>